<dbReference type="AlphaFoldDB" id="A0A8H4P7U1"/>
<gene>
    <name evidence="6" type="ORF">FALBO_16372</name>
</gene>
<keyword evidence="2 5" id="KW-0479">Metal-binding</keyword>
<evidence type="ECO:0000256" key="4">
    <source>
        <dbReference type="ARBA" id="ARBA00023004"/>
    </source>
</evidence>
<evidence type="ECO:0000256" key="3">
    <source>
        <dbReference type="ARBA" id="ARBA00023002"/>
    </source>
</evidence>
<keyword evidence="3" id="KW-0560">Oxidoreductase</keyword>
<organism evidence="6 7">
    <name type="scientific">Fusarium albosuccineum</name>
    <dbReference type="NCBI Taxonomy" id="1237068"/>
    <lineage>
        <taxon>Eukaryota</taxon>
        <taxon>Fungi</taxon>
        <taxon>Dikarya</taxon>
        <taxon>Ascomycota</taxon>
        <taxon>Pezizomycotina</taxon>
        <taxon>Sordariomycetes</taxon>
        <taxon>Hypocreomycetidae</taxon>
        <taxon>Hypocreales</taxon>
        <taxon>Nectriaceae</taxon>
        <taxon>Fusarium</taxon>
        <taxon>Fusarium decemcellulare species complex</taxon>
    </lineage>
</organism>
<protein>
    <submittedName>
        <fullName evidence="6">Lignostilbene dioxygenase family</fullName>
    </submittedName>
</protein>
<dbReference type="Pfam" id="PF03055">
    <property type="entry name" value="RPE65"/>
    <property type="match status" value="1"/>
</dbReference>
<keyword evidence="6" id="KW-0223">Dioxygenase</keyword>
<dbReference type="InterPro" id="IPR004294">
    <property type="entry name" value="Carotenoid_Oase"/>
</dbReference>
<accession>A0A8H4P7U1</accession>
<evidence type="ECO:0000313" key="6">
    <source>
        <dbReference type="EMBL" id="KAF4451172.1"/>
    </source>
</evidence>
<dbReference type="PANTHER" id="PTHR10543:SF89">
    <property type="entry name" value="CAROTENOID 9,10(9',10')-CLEAVAGE DIOXYGENASE 1"/>
    <property type="match status" value="1"/>
</dbReference>
<feature type="binding site" evidence="5">
    <location>
        <position position="490"/>
    </location>
    <ligand>
        <name>Fe cation</name>
        <dbReference type="ChEBI" id="CHEBI:24875"/>
        <note>catalytic</note>
    </ligand>
</feature>
<dbReference type="GO" id="GO:0046872">
    <property type="term" value="F:metal ion binding"/>
    <property type="evidence" value="ECO:0007669"/>
    <property type="project" value="UniProtKB-KW"/>
</dbReference>
<keyword evidence="4 5" id="KW-0408">Iron</keyword>
<evidence type="ECO:0000256" key="1">
    <source>
        <dbReference type="ARBA" id="ARBA00006787"/>
    </source>
</evidence>
<name>A0A8H4P7U1_9HYPO</name>
<evidence type="ECO:0000313" key="7">
    <source>
        <dbReference type="Proteomes" id="UP000554235"/>
    </source>
</evidence>
<dbReference type="PANTHER" id="PTHR10543">
    <property type="entry name" value="BETA-CAROTENE DIOXYGENASE"/>
    <property type="match status" value="1"/>
</dbReference>
<dbReference type="GO" id="GO:0010436">
    <property type="term" value="F:carotenoid dioxygenase activity"/>
    <property type="evidence" value="ECO:0007669"/>
    <property type="project" value="TreeGrafter"/>
</dbReference>
<dbReference type="Proteomes" id="UP000554235">
    <property type="component" value="Unassembled WGS sequence"/>
</dbReference>
<keyword evidence="7" id="KW-1185">Reference proteome</keyword>
<reference evidence="6 7" key="1">
    <citation type="submission" date="2020-01" db="EMBL/GenBank/DDBJ databases">
        <title>Identification and distribution of gene clusters putatively required for synthesis of sphingolipid metabolism inhibitors in phylogenetically diverse species of the filamentous fungus Fusarium.</title>
        <authorList>
            <person name="Kim H.-S."/>
            <person name="Busman M."/>
            <person name="Brown D.W."/>
            <person name="Divon H."/>
            <person name="Uhlig S."/>
            <person name="Proctor R.H."/>
        </authorList>
    </citation>
    <scope>NUCLEOTIDE SEQUENCE [LARGE SCALE GENOMIC DNA]</scope>
    <source>
        <strain evidence="6 7">NRRL 20459</strain>
    </source>
</reference>
<dbReference type="GO" id="GO:0016121">
    <property type="term" value="P:carotene catabolic process"/>
    <property type="evidence" value="ECO:0007669"/>
    <property type="project" value="TreeGrafter"/>
</dbReference>
<comment type="cofactor">
    <cofactor evidence="5">
        <name>Fe(2+)</name>
        <dbReference type="ChEBI" id="CHEBI:29033"/>
    </cofactor>
    <text evidence="5">Binds 1 Fe(2+) ion per subunit.</text>
</comment>
<sequence length="534" mass="60905">MSAPDSKNTRTTGFFGLPSQWLSSLTPMNNGVAGRFEGEVSDLVIFGEVPKELDGTFYRIMVDPFYPLQEGNPPIEGDGNICAFRIHDGRVNMKTRYVDTERLVLERRANKRLFGLYRNPFSHHPCVQAAVDSTANTNLIFWAGRLLALKESAMPYAVDPDTLETLEYDPFGCPGKTFAAHPKYDPLKDELVCFGYEAKGLGTVDVVVYALDRKGQIHHETWVKSPWAAFIHDCAITANYIILVLWPYEANVDRMKNGGHHWQYNTSRPATFIVVPRRASQIPRSWAPNECRFYHWDHALLLHTAGAWEESDKIYLKSSRMAYNTFPIFDPESHERNFDFKADYVRWEIDFTKPTNSKVSDPRVILDMPSEMVRMDERYFTRPYDRLFCPVVAPKQSPLPPVLPVALNAYLMFDKESGKKITFDPGSHCTVEEPIFIPRSDDAVEGDGWVMGMVQRMDVNRSDVVVLDTKAFSQPVAVIQLPFRTKMQVHGNWVDSTSINLALGRDRKDFLREYKIFKVGGNGALGSHAEERRE</sequence>
<dbReference type="OrthoDB" id="1069523at2759"/>
<proteinExistence type="inferred from homology"/>
<feature type="binding site" evidence="5">
    <location>
        <position position="303"/>
    </location>
    <ligand>
        <name>Fe cation</name>
        <dbReference type="ChEBI" id="CHEBI:24875"/>
        <note>catalytic</note>
    </ligand>
</feature>
<feature type="binding site" evidence="5">
    <location>
        <position position="181"/>
    </location>
    <ligand>
        <name>Fe cation</name>
        <dbReference type="ChEBI" id="CHEBI:24875"/>
        <note>catalytic</note>
    </ligand>
</feature>
<comment type="similarity">
    <text evidence="1">Belongs to the carotenoid oxygenase family.</text>
</comment>
<comment type="caution">
    <text evidence="6">The sequence shown here is derived from an EMBL/GenBank/DDBJ whole genome shotgun (WGS) entry which is preliminary data.</text>
</comment>
<evidence type="ECO:0000256" key="2">
    <source>
        <dbReference type="ARBA" id="ARBA00022723"/>
    </source>
</evidence>
<evidence type="ECO:0000256" key="5">
    <source>
        <dbReference type="PIRSR" id="PIRSR604294-1"/>
    </source>
</evidence>
<dbReference type="EMBL" id="JAADYS010003074">
    <property type="protein sequence ID" value="KAF4451172.1"/>
    <property type="molecule type" value="Genomic_DNA"/>
</dbReference>
<feature type="binding site" evidence="5">
    <location>
        <position position="232"/>
    </location>
    <ligand>
        <name>Fe cation</name>
        <dbReference type="ChEBI" id="CHEBI:24875"/>
        <note>catalytic</note>
    </ligand>
</feature>